<dbReference type="SUPFAM" id="SSF55821">
    <property type="entry name" value="YrdC/RibB"/>
    <property type="match status" value="1"/>
</dbReference>
<dbReference type="AlphaFoldDB" id="A0A3M0BIB1"/>
<gene>
    <name evidence="13" type="ORF">CLV39_0765</name>
</gene>
<keyword evidence="8" id="KW-0547">Nucleotide-binding</keyword>
<proteinExistence type="inferred from homology"/>
<dbReference type="RefSeq" id="WP_121922902.1">
    <property type="nucleotide sequence ID" value="NZ_REFO01000011.1"/>
</dbReference>
<keyword evidence="14" id="KW-1185">Reference proteome</keyword>
<reference evidence="13 14" key="1">
    <citation type="submission" date="2018-10" db="EMBL/GenBank/DDBJ databases">
        <title>Genomic Encyclopedia of Archaeal and Bacterial Type Strains, Phase II (KMG-II): from individual species to whole genera.</title>
        <authorList>
            <person name="Goeker M."/>
        </authorList>
    </citation>
    <scope>NUCLEOTIDE SEQUENCE [LARGE SCALE GENOMIC DNA]</scope>
    <source>
        <strain evidence="13 14">VM1</strain>
    </source>
</reference>
<evidence type="ECO:0000256" key="4">
    <source>
        <dbReference type="ARBA" id="ARBA00022490"/>
    </source>
</evidence>
<evidence type="ECO:0000256" key="2">
    <source>
        <dbReference type="ARBA" id="ARBA00007663"/>
    </source>
</evidence>
<dbReference type="Proteomes" id="UP000280842">
    <property type="component" value="Unassembled WGS sequence"/>
</dbReference>
<organism evidence="13 14">
    <name type="scientific">Hydrogenothermus marinus</name>
    <dbReference type="NCBI Taxonomy" id="133270"/>
    <lineage>
        <taxon>Bacteria</taxon>
        <taxon>Pseudomonadati</taxon>
        <taxon>Aquificota</taxon>
        <taxon>Aquificia</taxon>
        <taxon>Aquificales</taxon>
        <taxon>Hydrogenothermaceae</taxon>
        <taxon>Hydrogenothermus</taxon>
    </lineage>
</organism>
<keyword evidence="9" id="KW-0067">ATP-binding</keyword>
<keyword evidence="5" id="KW-0808">Transferase</keyword>
<dbReference type="Pfam" id="PF01300">
    <property type="entry name" value="Sua5_yciO_yrdC"/>
    <property type="match status" value="1"/>
</dbReference>
<keyword evidence="4" id="KW-0963">Cytoplasm</keyword>
<dbReference type="NCBIfam" id="TIGR00057">
    <property type="entry name" value="L-threonylcarbamoyladenylate synthase"/>
    <property type="match status" value="1"/>
</dbReference>
<dbReference type="PANTHER" id="PTHR17490:SF16">
    <property type="entry name" value="THREONYLCARBAMOYL-AMP SYNTHASE"/>
    <property type="match status" value="1"/>
</dbReference>
<evidence type="ECO:0000256" key="10">
    <source>
        <dbReference type="ARBA" id="ARBA00029774"/>
    </source>
</evidence>
<dbReference type="Gene3D" id="3.90.870.10">
    <property type="entry name" value="DHBP synthase"/>
    <property type="match status" value="1"/>
</dbReference>
<dbReference type="EC" id="2.7.7.87" evidence="3"/>
<evidence type="ECO:0000313" key="13">
    <source>
        <dbReference type="EMBL" id="RMA97110.1"/>
    </source>
</evidence>
<dbReference type="PANTHER" id="PTHR17490">
    <property type="entry name" value="SUA5"/>
    <property type="match status" value="1"/>
</dbReference>
<dbReference type="GO" id="GO:0006450">
    <property type="term" value="P:regulation of translational fidelity"/>
    <property type="evidence" value="ECO:0007669"/>
    <property type="project" value="TreeGrafter"/>
</dbReference>
<evidence type="ECO:0000256" key="1">
    <source>
        <dbReference type="ARBA" id="ARBA00004496"/>
    </source>
</evidence>
<comment type="subcellular location">
    <subcellularLocation>
        <location evidence="1">Cytoplasm</location>
    </subcellularLocation>
</comment>
<dbReference type="GO" id="GO:0003725">
    <property type="term" value="F:double-stranded RNA binding"/>
    <property type="evidence" value="ECO:0007669"/>
    <property type="project" value="InterPro"/>
</dbReference>
<evidence type="ECO:0000256" key="9">
    <source>
        <dbReference type="ARBA" id="ARBA00022840"/>
    </source>
</evidence>
<keyword evidence="7" id="KW-0548">Nucleotidyltransferase</keyword>
<feature type="domain" description="YrdC-like" evidence="12">
    <location>
        <begin position="11"/>
        <end position="194"/>
    </location>
</feature>
<dbReference type="EMBL" id="REFO01000011">
    <property type="protein sequence ID" value="RMA97110.1"/>
    <property type="molecule type" value="Genomic_DNA"/>
</dbReference>
<comment type="catalytic activity">
    <reaction evidence="11">
        <text>L-threonine + hydrogencarbonate + ATP = L-threonylcarbamoyladenylate + diphosphate + H2O</text>
        <dbReference type="Rhea" id="RHEA:36407"/>
        <dbReference type="ChEBI" id="CHEBI:15377"/>
        <dbReference type="ChEBI" id="CHEBI:17544"/>
        <dbReference type="ChEBI" id="CHEBI:30616"/>
        <dbReference type="ChEBI" id="CHEBI:33019"/>
        <dbReference type="ChEBI" id="CHEBI:57926"/>
        <dbReference type="ChEBI" id="CHEBI:73682"/>
        <dbReference type="EC" id="2.7.7.87"/>
    </reaction>
</comment>
<accession>A0A3M0BIB1</accession>
<comment type="similarity">
    <text evidence="2">Belongs to the SUA5 family.</text>
</comment>
<dbReference type="InterPro" id="IPR017945">
    <property type="entry name" value="DHBP_synth_RibB-like_a/b_dom"/>
</dbReference>
<evidence type="ECO:0000256" key="11">
    <source>
        <dbReference type="ARBA" id="ARBA00048366"/>
    </source>
</evidence>
<protein>
    <recommendedName>
        <fullName evidence="10">L-threonylcarbamoyladenylate synthase</fullName>
        <ecNumber evidence="3">2.7.7.87</ecNumber>
    </recommendedName>
    <alternativeName>
        <fullName evidence="10">L-threonylcarbamoyladenylate synthase</fullName>
    </alternativeName>
</protein>
<dbReference type="GO" id="GO:0005524">
    <property type="term" value="F:ATP binding"/>
    <property type="evidence" value="ECO:0007669"/>
    <property type="project" value="UniProtKB-KW"/>
</dbReference>
<dbReference type="GO" id="GO:0061710">
    <property type="term" value="F:L-threonylcarbamoyladenylate synthase"/>
    <property type="evidence" value="ECO:0007669"/>
    <property type="project" value="UniProtKB-EC"/>
</dbReference>
<dbReference type="OrthoDB" id="9814580at2"/>
<evidence type="ECO:0000259" key="12">
    <source>
        <dbReference type="PROSITE" id="PS51163"/>
    </source>
</evidence>
<dbReference type="GO" id="GO:0008033">
    <property type="term" value="P:tRNA processing"/>
    <property type="evidence" value="ECO:0007669"/>
    <property type="project" value="UniProtKB-KW"/>
</dbReference>
<evidence type="ECO:0000256" key="7">
    <source>
        <dbReference type="ARBA" id="ARBA00022695"/>
    </source>
</evidence>
<evidence type="ECO:0000256" key="3">
    <source>
        <dbReference type="ARBA" id="ARBA00012584"/>
    </source>
</evidence>
<evidence type="ECO:0000256" key="5">
    <source>
        <dbReference type="ARBA" id="ARBA00022679"/>
    </source>
</evidence>
<dbReference type="GO" id="GO:0000049">
    <property type="term" value="F:tRNA binding"/>
    <property type="evidence" value="ECO:0007669"/>
    <property type="project" value="TreeGrafter"/>
</dbReference>
<evidence type="ECO:0000313" key="14">
    <source>
        <dbReference type="Proteomes" id="UP000280842"/>
    </source>
</evidence>
<dbReference type="InterPro" id="IPR050156">
    <property type="entry name" value="TC-AMP_synthase_SUA5"/>
</dbReference>
<dbReference type="InterPro" id="IPR006070">
    <property type="entry name" value="Sua5-like_dom"/>
</dbReference>
<evidence type="ECO:0000256" key="6">
    <source>
        <dbReference type="ARBA" id="ARBA00022694"/>
    </source>
</evidence>
<dbReference type="PROSITE" id="PS51163">
    <property type="entry name" value="YRDC"/>
    <property type="match status" value="1"/>
</dbReference>
<comment type="caution">
    <text evidence="13">The sequence shown here is derived from an EMBL/GenBank/DDBJ whole genome shotgun (WGS) entry which is preliminary data.</text>
</comment>
<evidence type="ECO:0000256" key="8">
    <source>
        <dbReference type="ARBA" id="ARBA00022741"/>
    </source>
</evidence>
<sequence length="208" mass="23754">MENSHQKNIFTNNLEDIIKALKNGKVVVFPTDTLYGILADAFNKKAVERVYKIKKRKPDKPYIILIKDISVLKKFNVYLSTEEKKLLQAKGITVILNLKNPTEFEYLHRGLNSLAFRIPKEGVIVNLLNKIPAVIAPSANPENLPPAKNIEEAFKYFKENIDLYFTGDKPKSEKPSTIVKIENGKPIILREGNISEKEIKDIIEHKKN</sequence>
<dbReference type="GO" id="GO:0005737">
    <property type="term" value="C:cytoplasm"/>
    <property type="evidence" value="ECO:0007669"/>
    <property type="project" value="UniProtKB-SubCell"/>
</dbReference>
<keyword evidence="6" id="KW-0819">tRNA processing</keyword>
<name>A0A3M0BIB1_9AQUI</name>